<name>A0AAV4TEH4_CAEEX</name>
<organism evidence="6 7">
    <name type="scientific">Caerostris extrusa</name>
    <name type="common">Bark spider</name>
    <name type="synonym">Caerostris bankana</name>
    <dbReference type="NCBI Taxonomy" id="172846"/>
    <lineage>
        <taxon>Eukaryota</taxon>
        <taxon>Metazoa</taxon>
        <taxon>Ecdysozoa</taxon>
        <taxon>Arthropoda</taxon>
        <taxon>Chelicerata</taxon>
        <taxon>Arachnida</taxon>
        <taxon>Araneae</taxon>
        <taxon>Araneomorphae</taxon>
        <taxon>Entelegynae</taxon>
        <taxon>Araneoidea</taxon>
        <taxon>Araneidae</taxon>
        <taxon>Caerostris</taxon>
    </lineage>
</organism>
<keyword evidence="3" id="KW-1133">Transmembrane helix</keyword>
<dbReference type="PROSITE" id="PS00022">
    <property type="entry name" value="EGF_1"/>
    <property type="match status" value="1"/>
</dbReference>
<keyword evidence="7" id="KW-1185">Reference proteome</keyword>
<keyword evidence="1" id="KW-0245">EGF-like domain</keyword>
<keyword evidence="3" id="KW-0812">Transmembrane</keyword>
<dbReference type="AlphaFoldDB" id="A0AAV4TEH4"/>
<evidence type="ECO:0000256" key="4">
    <source>
        <dbReference type="SAM" id="SignalP"/>
    </source>
</evidence>
<feature type="compositionally biased region" description="Polar residues" evidence="2">
    <location>
        <begin position="28"/>
        <end position="47"/>
    </location>
</feature>
<comment type="caution">
    <text evidence="6">The sequence shown here is derived from an EMBL/GenBank/DDBJ whole genome shotgun (WGS) entry which is preliminary data.</text>
</comment>
<evidence type="ECO:0000256" key="1">
    <source>
        <dbReference type="PROSITE-ProRule" id="PRU00076"/>
    </source>
</evidence>
<keyword evidence="3" id="KW-0472">Membrane</keyword>
<feature type="domain" description="EGF-like" evidence="5">
    <location>
        <begin position="207"/>
        <end position="237"/>
    </location>
</feature>
<sequence length="281" mass="31808">MSKSMVIALFRAVLNTRVLLATGPLHKLQSSSAPISSSTEKPQTTTAEDCDCGKNSHSCGYDWFRPQSVSCFFGYVQYNDYCTVPTSTDYPSTVGYKSTPPNCYCGVNSYSCVFNWRHGKMCHCHPEYVQIDGYCSGNIFKIFCKTLNHKLFSSSTSSTEKPKTTTVQDCYCGKNSHSCGFDWFGRKVCSCFFGYVQYNDYCTEICNDDKCLHGKCQVIGQGYECNCYEGYTGSRCDKPIELKERNLVLWPVIQVSFMIAIFILMLVMLVLLCRQKKEIKI</sequence>
<feature type="transmembrane region" description="Helical" evidence="3">
    <location>
        <begin position="248"/>
        <end position="272"/>
    </location>
</feature>
<keyword evidence="4" id="KW-0732">Signal</keyword>
<feature type="region of interest" description="Disordered" evidence="2">
    <location>
        <begin position="28"/>
        <end position="49"/>
    </location>
</feature>
<protein>
    <submittedName>
        <fullName evidence="6">EGF-like domain-containing protein</fullName>
    </submittedName>
</protein>
<gene>
    <name evidence="6" type="primary">AVEN_145816_1</name>
    <name evidence="6" type="ORF">CEXT_658101</name>
</gene>
<evidence type="ECO:0000313" key="7">
    <source>
        <dbReference type="Proteomes" id="UP001054945"/>
    </source>
</evidence>
<feature type="chain" id="PRO_5043842578" evidence="4">
    <location>
        <begin position="22"/>
        <end position="281"/>
    </location>
</feature>
<keyword evidence="1" id="KW-1015">Disulfide bond</keyword>
<dbReference type="Gene3D" id="2.10.25.10">
    <property type="entry name" value="Laminin"/>
    <property type="match status" value="1"/>
</dbReference>
<comment type="caution">
    <text evidence="1">Lacks conserved residue(s) required for the propagation of feature annotation.</text>
</comment>
<feature type="disulfide bond" evidence="1">
    <location>
        <begin position="227"/>
        <end position="236"/>
    </location>
</feature>
<dbReference type="PROSITE" id="PS50026">
    <property type="entry name" value="EGF_3"/>
    <property type="match status" value="1"/>
</dbReference>
<dbReference type="InterPro" id="IPR000742">
    <property type="entry name" value="EGF"/>
</dbReference>
<dbReference type="SMART" id="SM00181">
    <property type="entry name" value="EGF"/>
    <property type="match status" value="1"/>
</dbReference>
<dbReference type="SUPFAM" id="SSF57196">
    <property type="entry name" value="EGF/Laminin"/>
    <property type="match status" value="1"/>
</dbReference>
<accession>A0AAV4TEH4</accession>
<evidence type="ECO:0000256" key="3">
    <source>
        <dbReference type="SAM" id="Phobius"/>
    </source>
</evidence>
<proteinExistence type="predicted"/>
<evidence type="ECO:0000259" key="5">
    <source>
        <dbReference type="PROSITE" id="PS50026"/>
    </source>
</evidence>
<evidence type="ECO:0000313" key="6">
    <source>
        <dbReference type="EMBL" id="GIY44584.1"/>
    </source>
</evidence>
<reference evidence="6 7" key="1">
    <citation type="submission" date="2021-06" db="EMBL/GenBank/DDBJ databases">
        <title>Caerostris extrusa draft genome.</title>
        <authorList>
            <person name="Kono N."/>
            <person name="Arakawa K."/>
        </authorList>
    </citation>
    <scope>NUCLEOTIDE SEQUENCE [LARGE SCALE GENOMIC DNA]</scope>
</reference>
<dbReference type="PROSITE" id="PS01186">
    <property type="entry name" value="EGF_2"/>
    <property type="match status" value="1"/>
</dbReference>
<dbReference type="Proteomes" id="UP001054945">
    <property type="component" value="Unassembled WGS sequence"/>
</dbReference>
<evidence type="ECO:0000256" key="2">
    <source>
        <dbReference type="SAM" id="MobiDB-lite"/>
    </source>
</evidence>
<dbReference type="EMBL" id="BPLR01011164">
    <property type="protein sequence ID" value="GIY44584.1"/>
    <property type="molecule type" value="Genomic_DNA"/>
</dbReference>
<feature type="signal peptide" evidence="4">
    <location>
        <begin position="1"/>
        <end position="21"/>
    </location>
</feature>
<dbReference type="Pfam" id="PF00008">
    <property type="entry name" value="EGF"/>
    <property type="match status" value="1"/>
</dbReference>